<reference evidence="9 10" key="1">
    <citation type="submission" date="2017-09" db="EMBL/GenBank/DDBJ databases">
        <title>Depth-based differentiation of microbial function through sediment-hosted aquifers and enrichment of novel symbionts in the deep terrestrial subsurface.</title>
        <authorList>
            <person name="Probst A.J."/>
            <person name="Ladd B."/>
            <person name="Jarett J.K."/>
            <person name="Geller-Mcgrath D.E."/>
            <person name="Sieber C.M."/>
            <person name="Emerson J.B."/>
            <person name="Anantharaman K."/>
            <person name="Thomas B.C."/>
            <person name="Malmstrom R."/>
            <person name="Stieglmeier M."/>
            <person name="Klingl A."/>
            <person name="Woyke T."/>
            <person name="Ryan C.M."/>
            <person name="Banfield J.F."/>
        </authorList>
    </citation>
    <scope>NUCLEOTIDE SEQUENCE [LARGE SCALE GENOMIC DNA]</scope>
    <source>
        <strain evidence="9">CG07_land_8_20_14_0_80_42_15</strain>
    </source>
</reference>
<dbReference type="GO" id="GO:0016891">
    <property type="term" value="F:RNA endonuclease activity producing 5'-phosphomonoesters, hydrolytic mechanism"/>
    <property type="evidence" value="ECO:0007669"/>
    <property type="project" value="TreeGrafter"/>
</dbReference>
<dbReference type="InterPro" id="IPR025202">
    <property type="entry name" value="PLD-like_dom"/>
</dbReference>
<dbReference type="Gene3D" id="3.30.870.10">
    <property type="entry name" value="Endonuclease Chain A"/>
    <property type="match status" value="1"/>
</dbReference>
<dbReference type="Gene3D" id="1.10.10.10">
    <property type="entry name" value="Winged helix-like DNA-binding domain superfamily/Winged helix DNA-binding domain"/>
    <property type="match status" value="1"/>
</dbReference>
<dbReference type="PANTHER" id="PTHR43856:SF1">
    <property type="entry name" value="MITOCHONDRIAL CARDIOLIPIN HYDROLASE"/>
    <property type="match status" value="1"/>
</dbReference>
<comment type="caution">
    <text evidence="9">The sequence shown here is derived from an EMBL/GenBank/DDBJ whole genome shotgun (WGS) entry which is preliminary data.</text>
</comment>
<dbReference type="PROSITE" id="PS50035">
    <property type="entry name" value="PLD"/>
    <property type="match status" value="1"/>
</dbReference>
<evidence type="ECO:0000256" key="3">
    <source>
        <dbReference type="ARBA" id="ARBA00012027"/>
    </source>
</evidence>
<dbReference type="GO" id="GO:0004630">
    <property type="term" value="F:phospholipase D activity"/>
    <property type="evidence" value="ECO:0007669"/>
    <property type="project" value="UniProtKB-EC"/>
</dbReference>
<gene>
    <name evidence="9" type="ORF">COS99_08920</name>
</gene>
<dbReference type="Pfam" id="PF13091">
    <property type="entry name" value="PLDc_2"/>
    <property type="match status" value="1"/>
</dbReference>
<organism evidence="9 10">
    <name type="scientific">Candidatus Aquitaenariimonas noxiae</name>
    <dbReference type="NCBI Taxonomy" id="1974741"/>
    <lineage>
        <taxon>Bacteria</taxon>
        <taxon>Pseudomonadati</taxon>
        <taxon>Candidatus Omnitrophota</taxon>
        <taxon>Candidatus Aquitaenariimonas</taxon>
    </lineage>
</organism>
<keyword evidence="6" id="KW-0443">Lipid metabolism</keyword>
<dbReference type="Proteomes" id="UP000230052">
    <property type="component" value="Unassembled WGS sequence"/>
</dbReference>
<accession>A0A2J0KQS2</accession>
<evidence type="ECO:0000313" key="10">
    <source>
        <dbReference type="Proteomes" id="UP000230052"/>
    </source>
</evidence>
<dbReference type="InterPro" id="IPR051406">
    <property type="entry name" value="PLD_domain"/>
</dbReference>
<keyword evidence="4" id="KW-0378">Hydrolase</keyword>
<feature type="chain" id="PRO_5014389921" description="phospholipase D" evidence="7">
    <location>
        <begin position="31"/>
        <end position="464"/>
    </location>
</feature>
<dbReference type="GO" id="GO:0006793">
    <property type="term" value="P:phosphorus metabolic process"/>
    <property type="evidence" value="ECO:0007669"/>
    <property type="project" value="UniProtKB-ARBA"/>
</dbReference>
<dbReference type="SMART" id="SM00155">
    <property type="entry name" value="PLDc"/>
    <property type="match status" value="1"/>
</dbReference>
<evidence type="ECO:0000256" key="7">
    <source>
        <dbReference type="SAM" id="SignalP"/>
    </source>
</evidence>
<dbReference type="SUPFAM" id="SSF56024">
    <property type="entry name" value="Phospholipase D/nuclease"/>
    <property type="match status" value="1"/>
</dbReference>
<evidence type="ECO:0000256" key="5">
    <source>
        <dbReference type="ARBA" id="ARBA00022963"/>
    </source>
</evidence>
<dbReference type="EMBL" id="PEWV01000081">
    <property type="protein sequence ID" value="PIU40765.1"/>
    <property type="molecule type" value="Genomic_DNA"/>
</dbReference>
<sequence length="464" mass="53027">MDRTSLKSNYILSAFVICLTISAFPLCACADVLFGQTYYENLHKYLTQAENSITVAMYFIIIDPVDKTNPVNELVDDLVAAKKRGVGVKVVLEDSKLKENRLAYEKLRENNVAVYFDTPEHLLHTKGVVIDDRYVFVGSANWSKAAIEDNYEATYFGDSPTDALTLKEHINNISIQQKDVFLPQAEGVVVSCDFLLSPKSGRRLLKAQAFKQFDLYLLLCKIQEETGKTSFDIDYGSLAKQMRYETPQDLGKYRDEAHYFYERIHHSLKRLRGYGLIAYDKGKVTLKANNIKEADEPLITIPFEYWEYGYSDSLSMRAKYMYLVCLYEAARSTKYPFWFRSQEDMAKLYGISDTTISLGLLELEEKGIIEITRDDLTPPDFSDRKANVYRMLPLSQQINSSGLNSINYQTPFKNFSLDCARDKLAAKKIQDFCEEEDAECLANFAPTQNSPNTESRIEHAYALA</sequence>
<keyword evidence="5" id="KW-0442">Lipid degradation</keyword>
<evidence type="ECO:0000256" key="1">
    <source>
        <dbReference type="ARBA" id="ARBA00000798"/>
    </source>
</evidence>
<evidence type="ECO:0000256" key="4">
    <source>
        <dbReference type="ARBA" id="ARBA00022801"/>
    </source>
</evidence>
<dbReference type="InterPro" id="IPR001736">
    <property type="entry name" value="PLipase_D/transphosphatidylase"/>
</dbReference>
<dbReference type="GO" id="GO:0016042">
    <property type="term" value="P:lipid catabolic process"/>
    <property type="evidence" value="ECO:0007669"/>
    <property type="project" value="UniProtKB-KW"/>
</dbReference>
<dbReference type="EC" id="3.1.4.4" evidence="3"/>
<comment type="catalytic activity">
    <reaction evidence="1">
        <text>a 1,2-diacyl-sn-glycero-3-phosphocholine + H2O = a 1,2-diacyl-sn-glycero-3-phosphate + choline + H(+)</text>
        <dbReference type="Rhea" id="RHEA:14445"/>
        <dbReference type="ChEBI" id="CHEBI:15354"/>
        <dbReference type="ChEBI" id="CHEBI:15377"/>
        <dbReference type="ChEBI" id="CHEBI:15378"/>
        <dbReference type="ChEBI" id="CHEBI:57643"/>
        <dbReference type="ChEBI" id="CHEBI:58608"/>
        <dbReference type="EC" id="3.1.4.4"/>
    </reaction>
</comment>
<dbReference type="PANTHER" id="PTHR43856">
    <property type="entry name" value="CARDIOLIPIN HYDROLASE"/>
    <property type="match status" value="1"/>
</dbReference>
<dbReference type="InterPro" id="IPR036388">
    <property type="entry name" value="WH-like_DNA-bd_sf"/>
</dbReference>
<protein>
    <recommendedName>
        <fullName evidence="3">phospholipase D</fullName>
        <ecNumber evidence="3">3.1.4.4</ecNumber>
    </recommendedName>
</protein>
<evidence type="ECO:0000259" key="8">
    <source>
        <dbReference type="PROSITE" id="PS50035"/>
    </source>
</evidence>
<dbReference type="AlphaFoldDB" id="A0A2J0KQS2"/>
<keyword evidence="7" id="KW-0732">Signal</keyword>
<evidence type="ECO:0000256" key="2">
    <source>
        <dbReference type="ARBA" id="ARBA00008664"/>
    </source>
</evidence>
<name>A0A2J0KQS2_9BACT</name>
<comment type="similarity">
    <text evidence="2">Belongs to the phospholipase D family.</text>
</comment>
<evidence type="ECO:0000256" key="6">
    <source>
        <dbReference type="ARBA" id="ARBA00023098"/>
    </source>
</evidence>
<evidence type="ECO:0000313" key="9">
    <source>
        <dbReference type="EMBL" id="PIU40765.1"/>
    </source>
</evidence>
<proteinExistence type="inferred from homology"/>
<feature type="signal peptide" evidence="7">
    <location>
        <begin position="1"/>
        <end position="30"/>
    </location>
</feature>
<feature type="domain" description="PLD phosphodiesterase" evidence="8">
    <location>
        <begin position="119"/>
        <end position="146"/>
    </location>
</feature>